<dbReference type="InterPro" id="IPR011664">
    <property type="entry name" value="Abi_system_AbiD/AbiF-like"/>
</dbReference>
<name>A0A9X4NH40_9LACT</name>
<gene>
    <name evidence="1" type="ORF">OGZ51_07320</name>
</gene>
<dbReference type="AlphaFoldDB" id="A0A9X4NH40"/>
<sequence>MAISFKSIDEQIEILEKRGLKVEDKAKTKKLLLRSNYYDVVNGYSSFIQQSSDKYKEGATFHELYAIYAFDKRLKVVIFEYLAQSEAFLRTAVAYYFSKNYGADYLSSQNFIAQKAPKILGKTQKLIDFQNSKKATNAIKHYSKKYQQIPLWVLVNFFEFGHLNLFFGSLLPKDKVEILNYIADLYKEEYGKSLELLPSDFEIYLINIKEIRNKVVHDNLLLKYSLIKEYPANKNLAFPFNDLKTNTVFYTLLTMRLFLSKKQYIIFVNTIKNRVKNLERCLKTGDSKEILESIGFPDNWYELLTETQVK</sequence>
<dbReference type="Proteomes" id="UP001152614">
    <property type="component" value="Unassembled WGS sequence"/>
</dbReference>
<dbReference type="Pfam" id="PF07751">
    <property type="entry name" value="Abi_2"/>
    <property type="match status" value="1"/>
</dbReference>
<dbReference type="RefSeq" id="WP_278228996.1">
    <property type="nucleotide sequence ID" value="NZ_JAOWLY010000006.1"/>
</dbReference>
<dbReference type="EMBL" id="JAOWLY010000006">
    <property type="protein sequence ID" value="MDG4983951.1"/>
    <property type="molecule type" value="Genomic_DNA"/>
</dbReference>
<reference evidence="1" key="2">
    <citation type="journal article" date="2023" name="Food Microbiol.">
        <title>Evaluation of the fermentation potential of lactic acid bacteria isolated from herbs, fruits and vegetables as starter cultures in nut-based milk alternatives.</title>
        <authorList>
            <person name="Huang W."/>
            <person name="Dong A."/>
            <person name="Pham H.T."/>
            <person name="Zhou C."/>
            <person name="Huo Z."/>
            <person name="Watjen A.P."/>
            <person name="Prakash S."/>
            <person name="Bang-Berthelsen C.H."/>
            <person name="Turner M.S."/>
        </authorList>
    </citation>
    <scope>NUCLEOTIDE SEQUENCE</scope>
    <source>
        <strain evidence="1">3</strain>
    </source>
</reference>
<evidence type="ECO:0000313" key="2">
    <source>
        <dbReference type="Proteomes" id="UP001152614"/>
    </source>
</evidence>
<proteinExistence type="predicted"/>
<evidence type="ECO:0000313" key="1">
    <source>
        <dbReference type="EMBL" id="MDG4983951.1"/>
    </source>
</evidence>
<reference evidence="1" key="1">
    <citation type="submission" date="2022-10" db="EMBL/GenBank/DDBJ databases">
        <authorList>
            <person name="Turner M.S."/>
            <person name="Huang W."/>
        </authorList>
    </citation>
    <scope>NUCLEOTIDE SEQUENCE</scope>
    <source>
        <strain evidence="1">3</strain>
    </source>
</reference>
<organism evidence="1 2">
    <name type="scientific">Lactococcus lactis</name>
    <dbReference type="NCBI Taxonomy" id="1358"/>
    <lineage>
        <taxon>Bacteria</taxon>
        <taxon>Bacillati</taxon>
        <taxon>Bacillota</taxon>
        <taxon>Bacilli</taxon>
        <taxon>Lactobacillales</taxon>
        <taxon>Streptococcaceae</taxon>
        <taxon>Lactococcus</taxon>
    </lineage>
</organism>
<accession>A0A9X4NH40</accession>
<protein>
    <submittedName>
        <fullName evidence="1">Abi family protein</fullName>
    </submittedName>
</protein>
<comment type="caution">
    <text evidence="1">The sequence shown here is derived from an EMBL/GenBank/DDBJ whole genome shotgun (WGS) entry which is preliminary data.</text>
</comment>